<name>A0ABS1E275_9GAMM</name>
<dbReference type="EMBL" id="NRSH01000003">
    <property type="protein sequence ID" value="MBK1725570.1"/>
    <property type="molecule type" value="Genomic_DNA"/>
</dbReference>
<protein>
    <submittedName>
        <fullName evidence="1">Uncharacterized protein</fullName>
    </submittedName>
</protein>
<sequence length="59" mass="7061">MGKLFEPETYNEVYARRLYRREIERTLRHAQRLSPTPKTSDLLNEAEVEALEQLLRELS</sequence>
<gene>
    <name evidence="1" type="ORF">CKO13_00710</name>
</gene>
<dbReference type="RefSeq" id="WP_200255844.1">
    <property type="nucleotide sequence ID" value="NZ_NRSH01000003.1"/>
</dbReference>
<evidence type="ECO:0000313" key="2">
    <source>
        <dbReference type="Proteomes" id="UP000738126"/>
    </source>
</evidence>
<reference evidence="1 2" key="1">
    <citation type="journal article" date="2020" name="Microorganisms">
        <title>Osmotic Adaptation and Compatible Solute Biosynthesis of Phototrophic Bacteria as Revealed from Genome Analyses.</title>
        <authorList>
            <person name="Imhoff J.F."/>
            <person name="Rahn T."/>
            <person name="Kunzel S."/>
            <person name="Keller A."/>
            <person name="Neulinger S.C."/>
        </authorList>
    </citation>
    <scope>NUCLEOTIDE SEQUENCE [LARGE SCALE GENOMIC DNA]</scope>
    <source>
        <strain evidence="1 2">DSM 15116</strain>
    </source>
</reference>
<evidence type="ECO:0000313" key="1">
    <source>
        <dbReference type="EMBL" id="MBK1725570.1"/>
    </source>
</evidence>
<organism evidence="1 2">
    <name type="scientific">Halorhodospira neutriphila</name>
    <dbReference type="NCBI Taxonomy" id="168379"/>
    <lineage>
        <taxon>Bacteria</taxon>
        <taxon>Pseudomonadati</taxon>
        <taxon>Pseudomonadota</taxon>
        <taxon>Gammaproteobacteria</taxon>
        <taxon>Chromatiales</taxon>
        <taxon>Ectothiorhodospiraceae</taxon>
        <taxon>Halorhodospira</taxon>
    </lineage>
</organism>
<dbReference type="Proteomes" id="UP000738126">
    <property type="component" value="Unassembled WGS sequence"/>
</dbReference>
<comment type="caution">
    <text evidence="1">The sequence shown here is derived from an EMBL/GenBank/DDBJ whole genome shotgun (WGS) entry which is preliminary data.</text>
</comment>
<keyword evidence="2" id="KW-1185">Reference proteome</keyword>
<proteinExistence type="predicted"/>
<accession>A0ABS1E275</accession>